<dbReference type="CDD" id="cd11393">
    <property type="entry name" value="bHLH_AtbHLH_like"/>
    <property type="match status" value="1"/>
</dbReference>
<feature type="compositionally biased region" description="Basic residues" evidence="3">
    <location>
        <begin position="152"/>
        <end position="174"/>
    </location>
</feature>
<dbReference type="SMART" id="SM00353">
    <property type="entry name" value="HLH"/>
    <property type="match status" value="1"/>
</dbReference>
<evidence type="ECO:0000256" key="1">
    <source>
        <dbReference type="ARBA" id="ARBA00023015"/>
    </source>
</evidence>
<keyword evidence="6" id="KW-1185">Reference proteome</keyword>
<dbReference type="GO" id="GO:0046983">
    <property type="term" value="F:protein dimerization activity"/>
    <property type="evidence" value="ECO:0007669"/>
    <property type="project" value="InterPro"/>
</dbReference>
<dbReference type="PANTHER" id="PTHR45959:SF55">
    <property type="entry name" value="BHLH DOMAIN-CONTAINING PROTEIN"/>
    <property type="match status" value="1"/>
</dbReference>
<comment type="caution">
    <text evidence="5">The sequence shown here is derived from an EMBL/GenBank/DDBJ whole genome shotgun (WGS) entry which is preliminary data.</text>
</comment>
<keyword evidence="2" id="KW-0804">Transcription</keyword>
<dbReference type="AlphaFoldDB" id="A0A8T0H0W7"/>
<dbReference type="Pfam" id="PF00010">
    <property type="entry name" value="HLH"/>
    <property type="match status" value="1"/>
</dbReference>
<name>A0A8T0H0W7_CERPU</name>
<feature type="compositionally biased region" description="Polar residues" evidence="3">
    <location>
        <begin position="121"/>
        <end position="140"/>
    </location>
</feature>
<evidence type="ECO:0000256" key="3">
    <source>
        <dbReference type="SAM" id="MobiDB-lite"/>
    </source>
</evidence>
<dbReference type="InterPro" id="IPR052610">
    <property type="entry name" value="bHLH_transcription_regulator"/>
</dbReference>
<organism evidence="5 6">
    <name type="scientific">Ceratodon purpureus</name>
    <name type="common">Fire moss</name>
    <name type="synonym">Dicranum purpureum</name>
    <dbReference type="NCBI Taxonomy" id="3225"/>
    <lineage>
        <taxon>Eukaryota</taxon>
        <taxon>Viridiplantae</taxon>
        <taxon>Streptophyta</taxon>
        <taxon>Embryophyta</taxon>
        <taxon>Bryophyta</taxon>
        <taxon>Bryophytina</taxon>
        <taxon>Bryopsida</taxon>
        <taxon>Dicranidae</taxon>
        <taxon>Pseudoditrichales</taxon>
        <taxon>Ditrichaceae</taxon>
        <taxon>Ceratodon</taxon>
    </lineage>
</organism>
<evidence type="ECO:0000259" key="4">
    <source>
        <dbReference type="PROSITE" id="PS50888"/>
    </source>
</evidence>
<dbReference type="EMBL" id="CM026430">
    <property type="protein sequence ID" value="KAG0562762.1"/>
    <property type="molecule type" value="Genomic_DNA"/>
</dbReference>
<proteinExistence type="predicted"/>
<feature type="region of interest" description="Disordered" evidence="3">
    <location>
        <begin position="121"/>
        <end position="186"/>
    </location>
</feature>
<evidence type="ECO:0000313" key="5">
    <source>
        <dbReference type="EMBL" id="KAG0562762.1"/>
    </source>
</evidence>
<feature type="domain" description="BHLH" evidence="4">
    <location>
        <begin position="187"/>
        <end position="236"/>
    </location>
</feature>
<dbReference type="InterPro" id="IPR045239">
    <property type="entry name" value="bHLH95_bHLH"/>
</dbReference>
<dbReference type="PROSITE" id="PS50888">
    <property type="entry name" value="BHLH"/>
    <property type="match status" value="1"/>
</dbReference>
<evidence type="ECO:0000313" key="6">
    <source>
        <dbReference type="Proteomes" id="UP000822688"/>
    </source>
</evidence>
<dbReference type="Gene3D" id="4.10.280.10">
    <property type="entry name" value="Helix-loop-helix DNA-binding domain"/>
    <property type="match status" value="1"/>
</dbReference>
<feature type="region of interest" description="Disordered" evidence="3">
    <location>
        <begin position="425"/>
        <end position="445"/>
    </location>
</feature>
<protein>
    <recommendedName>
        <fullName evidence="4">BHLH domain-containing protein</fullName>
    </recommendedName>
</protein>
<accession>A0A8T0H0W7</accession>
<dbReference type="SUPFAM" id="SSF47459">
    <property type="entry name" value="HLH, helix-loop-helix DNA-binding domain"/>
    <property type="match status" value="1"/>
</dbReference>
<dbReference type="PANTHER" id="PTHR45959">
    <property type="entry name" value="BHLH TRANSCRIPTION FACTOR"/>
    <property type="match status" value="1"/>
</dbReference>
<dbReference type="Proteomes" id="UP000822688">
    <property type="component" value="Chromosome 9"/>
</dbReference>
<gene>
    <name evidence="5" type="ORF">KC19_9G169400</name>
</gene>
<sequence length="445" mass="48374">MDLDLDDMFHLQSPFCTLLDIGDIDAEHGIDSMMDQIELPEIQEDGLGILMPGDRVGDADVVASSTALSSSRTFTGSAEEPVSSSLRPCDLHAPAVDSSNFLAPMQGSGADCAADYRLDSGGSSQSCTAQTKSLTASQGSLEGATVTPPAAKPKRTRATKVNLKKSAPKAKKARQTVAKQSKESRLATQAEHIMRERQRRDDMAAKYMILESLLPAAPKRERAVLVETAVSFVKDLQQKRIELLKRRAHLKLMAPSQSPRQVQSKQTMPLHDSSGVVTASCKKQHPGEFCGTDSPMSSPIMAQQELIRSSSTTTIPATMSTVLVEDLSRGSVQHLLQVHVHFSEKEIVIEMVCHRPRQNFQSLLIQAVESFGLDITQCSINRVPHGFVQCSITCTKSQGPNSSLTSSETQTSATLIGALRKIRQGSARNERRDLQGGHKKRATMN</sequence>
<dbReference type="InterPro" id="IPR036638">
    <property type="entry name" value="HLH_DNA-bd_sf"/>
</dbReference>
<reference evidence="5" key="1">
    <citation type="submission" date="2020-06" db="EMBL/GenBank/DDBJ databases">
        <title>WGS assembly of Ceratodon purpureus strain R40.</title>
        <authorList>
            <person name="Carey S.B."/>
            <person name="Jenkins J."/>
            <person name="Shu S."/>
            <person name="Lovell J.T."/>
            <person name="Sreedasyam A."/>
            <person name="Maumus F."/>
            <person name="Tiley G.P."/>
            <person name="Fernandez-Pozo N."/>
            <person name="Barry K."/>
            <person name="Chen C."/>
            <person name="Wang M."/>
            <person name="Lipzen A."/>
            <person name="Daum C."/>
            <person name="Saski C.A."/>
            <person name="Payton A.C."/>
            <person name="Mcbreen J.C."/>
            <person name="Conrad R.E."/>
            <person name="Kollar L.M."/>
            <person name="Olsson S."/>
            <person name="Huttunen S."/>
            <person name="Landis J.B."/>
            <person name="Wickett N.J."/>
            <person name="Johnson M.G."/>
            <person name="Rensing S.A."/>
            <person name="Grimwood J."/>
            <person name="Schmutz J."/>
            <person name="Mcdaniel S.F."/>
        </authorList>
    </citation>
    <scope>NUCLEOTIDE SEQUENCE</scope>
    <source>
        <strain evidence="5">R40</strain>
    </source>
</reference>
<keyword evidence="1" id="KW-0805">Transcription regulation</keyword>
<evidence type="ECO:0000256" key="2">
    <source>
        <dbReference type="ARBA" id="ARBA00023163"/>
    </source>
</evidence>
<dbReference type="InterPro" id="IPR011598">
    <property type="entry name" value="bHLH_dom"/>
</dbReference>